<gene>
    <name evidence="2" type="ORF">HDF17_003206</name>
</gene>
<organism evidence="2 3">
    <name type="scientific">Granulicella arctica</name>
    <dbReference type="NCBI Taxonomy" id="940613"/>
    <lineage>
        <taxon>Bacteria</taxon>
        <taxon>Pseudomonadati</taxon>
        <taxon>Acidobacteriota</taxon>
        <taxon>Terriglobia</taxon>
        <taxon>Terriglobales</taxon>
        <taxon>Acidobacteriaceae</taxon>
        <taxon>Granulicella</taxon>
    </lineage>
</organism>
<feature type="transmembrane region" description="Helical" evidence="1">
    <location>
        <begin position="31"/>
        <end position="48"/>
    </location>
</feature>
<evidence type="ECO:0000313" key="3">
    <source>
        <dbReference type="Proteomes" id="UP000589520"/>
    </source>
</evidence>
<dbReference type="AlphaFoldDB" id="A0A7Y9PKP4"/>
<proteinExistence type="predicted"/>
<dbReference type="EMBL" id="JACCCW010000002">
    <property type="protein sequence ID" value="NYF80886.1"/>
    <property type="molecule type" value="Genomic_DNA"/>
</dbReference>
<keyword evidence="1" id="KW-1133">Transmembrane helix</keyword>
<comment type="caution">
    <text evidence="2">The sequence shown here is derived from an EMBL/GenBank/DDBJ whole genome shotgun (WGS) entry which is preliminary data.</text>
</comment>
<keyword evidence="1" id="KW-0812">Transmembrane</keyword>
<dbReference type="RefSeq" id="WP_179492595.1">
    <property type="nucleotide sequence ID" value="NZ_JACCCW010000002.1"/>
</dbReference>
<name>A0A7Y9PKP4_9BACT</name>
<evidence type="ECO:0000256" key="1">
    <source>
        <dbReference type="SAM" id="Phobius"/>
    </source>
</evidence>
<evidence type="ECO:0000313" key="2">
    <source>
        <dbReference type="EMBL" id="NYF80886.1"/>
    </source>
</evidence>
<sequence>MVIVCAVLAVGVVYGLGYLLFAWWDGGVLRRILLGLVAAILIYGLVVYHRANPGLR</sequence>
<accession>A0A7Y9PKP4</accession>
<protein>
    <submittedName>
        <fullName evidence="2">Uncharacterized protein</fullName>
    </submittedName>
</protein>
<reference evidence="2 3" key="1">
    <citation type="submission" date="2020-07" db="EMBL/GenBank/DDBJ databases">
        <title>Genomic Encyclopedia of Type Strains, Phase IV (KMG-V): Genome sequencing to study the core and pangenomes of soil and plant-associated prokaryotes.</title>
        <authorList>
            <person name="Whitman W."/>
        </authorList>
    </citation>
    <scope>NUCLEOTIDE SEQUENCE [LARGE SCALE GENOMIC DNA]</scope>
    <source>
        <strain evidence="2 3">X4EP2</strain>
    </source>
</reference>
<keyword evidence="1" id="KW-0472">Membrane</keyword>
<dbReference type="Proteomes" id="UP000589520">
    <property type="component" value="Unassembled WGS sequence"/>
</dbReference>
<keyword evidence="3" id="KW-1185">Reference proteome</keyword>